<organism evidence="5 6">
    <name type="scientific">Carboxydothermus hydrogenoformans (strain ATCC BAA-161 / DSM 6008 / Z-2901)</name>
    <dbReference type="NCBI Taxonomy" id="246194"/>
    <lineage>
        <taxon>Bacteria</taxon>
        <taxon>Bacillati</taxon>
        <taxon>Bacillota</taxon>
        <taxon>Clostridia</taxon>
        <taxon>Thermoanaerobacterales</taxon>
        <taxon>Thermoanaerobacteraceae</taxon>
        <taxon>Carboxydothermus</taxon>
    </lineage>
</organism>
<name>Q3AEC3_CARHZ</name>
<gene>
    <name evidence="5" type="ordered locus">CHY_0656</name>
</gene>
<dbReference type="InterPro" id="IPR047657">
    <property type="entry name" value="PmbA"/>
</dbReference>
<dbReference type="InParanoid" id="Q3AEC3"/>
<evidence type="ECO:0000259" key="3">
    <source>
        <dbReference type="Pfam" id="PF19289"/>
    </source>
</evidence>
<dbReference type="AlphaFoldDB" id="Q3AEC3"/>
<dbReference type="KEGG" id="chy:CHY_0656"/>
<proteinExistence type="inferred from homology"/>
<dbReference type="SUPFAM" id="SSF111283">
    <property type="entry name" value="Putative modulator of DNA gyrase, PmbA/TldD"/>
    <property type="match status" value="1"/>
</dbReference>
<evidence type="ECO:0000256" key="1">
    <source>
        <dbReference type="ARBA" id="ARBA00005836"/>
    </source>
</evidence>
<feature type="domain" description="Metalloprotease TldD/E C-terminal" evidence="3">
    <location>
        <begin position="233"/>
        <end position="452"/>
    </location>
</feature>
<reference evidence="5 6" key="1">
    <citation type="journal article" date="2005" name="PLoS Genet.">
        <title>Life in hot carbon monoxide: the complete genome sequence of Carboxydothermus hydrogenoformans Z-2901.</title>
        <authorList>
            <person name="Wu M."/>
            <person name="Ren Q."/>
            <person name="Durkin A.S."/>
            <person name="Daugherty S.C."/>
            <person name="Brinkac L.M."/>
            <person name="Dodson R.J."/>
            <person name="Madupu R."/>
            <person name="Sullivan S.A."/>
            <person name="Kolonay J.F."/>
            <person name="Haft D.H."/>
            <person name="Nelson W.C."/>
            <person name="Tallon L.J."/>
            <person name="Jones K.M."/>
            <person name="Ulrich L.E."/>
            <person name="Gonzalez J.M."/>
            <person name="Zhulin I.B."/>
            <person name="Robb F.T."/>
            <person name="Eisen J.A."/>
        </authorList>
    </citation>
    <scope>NUCLEOTIDE SEQUENCE [LARGE SCALE GENOMIC DNA]</scope>
    <source>
        <strain evidence="6">ATCC BAA-161 / DSM 6008 / Z-2901</strain>
    </source>
</reference>
<dbReference type="PANTHER" id="PTHR43421:SF1">
    <property type="entry name" value="METALLOPROTEASE PMBA"/>
    <property type="match status" value="1"/>
</dbReference>
<dbReference type="InterPro" id="IPR002510">
    <property type="entry name" value="Metalloprtase-TldD/E_N"/>
</dbReference>
<accession>Q3AEC3</accession>
<evidence type="ECO:0000259" key="2">
    <source>
        <dbReference type="Pfam" id="PF01523"/>
    </source>
</evidence>
<dbReference type="Pfam" id="PF19290">
    <property type="entry name" value="PmbA_TldD_2nd"/>
    <property type="match status" value="1"/>
</dbReference>
<feature type="domain" description="Metalloprotease TldD/E N-terminal" evidence="2">
    <location>
        <begin position="32"/>
        <end position="95"/>
    </location>
</feature>
<dbReference type="GO" id="GO:0008237">
    <property type="term" value="F:metallopeptidase activity"/>
    <property type="evidence" value="ECO:0007669"/>
    <property type="project" value="InterPro"/>
</dbReference>
<dbReference type="InterPro" id="IPR045570">
    <property type="entry name" value="Metalloprtase-TldD/E_cen_dom"/>
</dbReference>
<dbReference type="InterPro" id="IPR036059">
    <property type="entry name" value="TldD/PmbA_sf"/>
</dbReference>
<dbReference type="PANTHER" id="PTHR43421">
    <property type="entry name" value="METALLOPROTEASE PMBA"/>
    <property type="match status" value="1"/>
</dbReference>
<dbReference type="InterPro" id="IPR035068">
    <property type="entry name" value="TldD/PmbA_N"/>
</dbReference>
<dbReference type="HOGENOM" id="CLU_026425_0_0_9"/>
<evidence type="ECO:0000259" key="4">
    <source>
        <dbReference type="Pfam" id="PF19290"/>
    </source>
</evidence>
<keyword evidence="6" id="KW-1185">Reference proteome</keyword>
<feature type="domain" description="Metalloprotease TldD/E central" evidence="4">
    <location>
        <begin position="122"/>
        <end position="226"/>
    </location>
</feature>
<evidence type="ECO:0000313" key="5">
    <source>
        <dbReference type="EMBL" id="ABB14714.1"/>
    </source>
</evidence>
<comment type="similarity">
    <text evidence="1">Belongs to the peptidase U62 family.</text>
</comment>
<dbReference type="EMBL" id="CP000141">
    <property type="protein sequence ID" value="ABB14714.1"/>
    <property type="molecule type" value="Genomic_DNA"/>
</dbReference>
<dbReference type="Proteomes" id="UP000002706">
    <property type="component" value="Chromosome"/>
</dbReference>
<dbReference type="GO" id="GO:0005829">
    <property type="term" value="C:cytosol"/>
    <property type="evidence" value="ECO:0007669"/>
    <property type="project" value="TreeGrafter"/>
</dbReference>
<protein>
    <submittedName>
        <fullName evidence="5">Putative pmbA protein</fullName>
    </submittedName>
</protein>
<dbReference type="eggNOG" id="COG0312">
    <property type="taxonomic scope" value="Bacteria"/>
</dbReference>
<dbReference type="OrthoDB" id="9803213at2"/>
<dbReference type="Pfam" id="PF19289">
    <property type="entry name" value="PmbA_TldD_3rd"/>
    <property type="match status" value="1"/>
</dbReference>
<dbReference type="Gene3D" id="3.30.2290.10">
    <property type="entry name" value="PmbA/TldD superfamily"/>
    <property type="match status" value="1"/>
</dbReference>
<dbReference type="Pfam" id="PF01523">
    <property type="entry name" value="PmbA_TldD_1st"/>
    <property type="match status" value="1"/>
</dbReference>
<sequence>MVAVSTVPGGGILVEILELALAEIKAKKADGEVCYTRGEELSVEVREGRVETVKQAVEEGVGVRVFYEGRLGFAYTTVMTPEKIKETVEKAVQAAKITDSDPYLRLAKPSTYPTPELTDPEITTASLEEKVNLALTMEREALNFSPKIKGIETAAYDDYHYQWHLANTEGFFGSFSGNYASIYIYLASEDESGSETAFSYKVTRKFKEIDPKAVGREAAEKAVAKLGAGKVPSGRYMALLDPYVAVNLLGVLKASFLAENVQKGKSLLKGKLGEKVFSPVFSLIDDGTLKDGLATAPFDGEGVPTRKTVLVENGTVKSFLYNLYTAAKEGAVSTGNAVRSSFKALPELGTTNFYIPRGGVSRESLFKQTSRGVYITEVLGMHTANPVSGDFSVGATGFLVENGEIIRPVRGITIAGNIKDLFGKLIAVGDDLRFYGAKGSPTLLIEEVAVSGS</sequence>
<dbReference type="GO" id="GO:0006508">
    <property type="term" value="P:proteolysis"/>
    <property type="evidence" value="ECO:0007669"/>
    <property type="project" value="InterPro"/>
</dbReference>
<dbReference type="InterPro" id="IPR045569">
    <property type="entry name" value="Metalloprtase-TldD/E_C"/>
</dbReference>
<dbReference type="STRING" id="246194.CHY_0656"/>
<evidence type="ECO:0000313" key="6">
    <source>
        <dbReference type="Proteomes" id="UP000002706"/>
    </source>
</evidence>